<organism evidence="1 2">
    <name type="scientific">Emticicia agri</name>
    <dbReference type="NCBI Taxonomy" id="2492393"/>
    <lineage>
        <taxon>Bacteria</taxon>
        <taxon>Pseudomonadati</taxon>
        <taxon>Bacteroidota</taxon>
        <taxon>Cytophagia</taxon>
        <taxon>Cytophagales</taxon>
        <taxon>Leadbetterellaceae</taxon>
        <taxon>Emticicia</taxon>
    </lineage>
</organism>
<proteinExistence type="predicted"/>
<dbReference type="Proteomes" id="UP000293162">
    <property type="component" value="Unassembled WGS sequence"/>
</dbReference>
<evidence type="ECO:0000313" key="2">
    <source>
        <dbReference type="Proteomes" id="UP000293162"/>
    </source>
</evidence>
<evidence type="ECO:0000313" key="1">
    <source>
        <dbReference type="EMBL" id="RYU91839.1"/>
    </source>
</evidence>
<dbReference type="EMBL" id="SEWF01000087">
    <property type="protein sequence ID" value="RYU91839.1"/>
    <property type="molecule type" value="Genomic_DNA"/>
</dbReference>
<reference evidence="1 2" key="1">
    <citation type="submission" date="2019-02" db="EMBL/GenBank/DDBJ databases">
        <title>Bacterial novel species Emticicia sp. 17J42-9 isolated from soil.</title>
        <authorList>
            <person name="Jung H.-Y."/>
        </authorList>
    </citation>
    <scope>NUCLEOTIDE SEQUENCE [LARGE SCALE GENOMIC DNA]</scope>
    <source>
        <strain evidence="1 2">17J42-9</strain>
    </source>
</reference>
<gene>
    <name evidence="1" type="ORF">EWM59_26565</name>
</gene>
<accession>A0A4Q5LR47</accession>
<dbReference type="AlphaFoldDB" id="A0A4Q5LR47"/>
<protein>
    <submittedName>
        <fullName evidence="1">Uncharacterized protein</fullName>
    </submittedName>
</protein>
<comment type="caution">
    <text evidence="1">The sequence shown here is derived from an EMBL/GenBank/DDBJ whole genome shotgun (WGS) entry which is preliminary data.</text>
</comment>
<keyword evidence="2" id="KW-1185">Reference proteome</keyword>
<dbReference type="RefSeq" id="WP_130024251.1">
    <property type="nucleotide sequence ID" value="NZ_SEWF01000087.1"/>
</dbReference>
<name>A0A4Q5LR47_9BACT</name>
<sequence>MAIIYYLHGGRAVHHHLYIIGTDKNKKIWHKNILPIQHKNLIELQQILNDKEYTEAIEGDI</sequence>